<dbReference type="PANTHER" id="PTHR48050">
    <property type="entry name" value="STEROL 3-BETA-GLUCOSYLTRANSFERASE"/>
    <property type="match status" value="1"/>
</dbReference>
<dbReference type="STRING" id="38488.A0A4Y8D5X3"/>
<dbReference type="FunFam" id="3.40.50.2000:FF:000009">
    <property type="entry name" value="Sterol 3-beta-glucosyltransferase UGT80A2"/>
    <property type="match status" value="1"/>
</dbReference>
<dbReference type="Proteomes" id="UP000297299">
    <property type="component" value="Unassembled WGS sequence"/>
</dbReference>
<dbReference type="OrthoDB" id="5835829at2759"/>
<dbReference type="SUPFAM" id="SSF53756">
    <property type="entry name" value="UDP-Glycosyltransferase/glycogen phosphorylase"/>
    <property type="match status" value="1"/>
</dbReference>
<reference evidence="2 3" key="1">
    <citation type="submission" date="2017-11" db="EMBL/GenBank/DDBJ databases">
        <title>Comparative genomics of Botrytis spp.</title>
        <authorList>
            <person name="Valero-Jimenez C.A."/>
            <person name="Tapia P."/>
            <person name="Veloso J."/>
            <person name="Silva-Moreno E."/>
            <person name="Staats M."/>
            <person name="Valdes J.H."/>
            <person name="Van Kan J.A.L."/>
        </authorList>
    </citation>
    <scope>NUCLEOTIDE SEQUENCE [LARGE SCALE GENOMIC DNA]</scope>
    <source>
        <strain evidence="2 3">MUCL2830</strain>
    </source>
</reference>
<evidence type="ECO:0000259" key="1">
    <source>
        <dbReference type="Pfam" id="PF06722"/>
    </source>
</evidence>
<dbReference type="AlphaFoldDB" id="A0A4Y8D5X3"/>
<dbReference type="InterPro" id="IPR010610">
    <property type="entry name" value="EryCIII-like_C"/>
</dbReference>
<protein>
    <recommendedName>
        <fullName evidence="1">Erythromycin biosynthesis protein CIII-like C-terminal domain-containing protein</fullName>
    </recommendedName>
</protein>
<proteinExistence type="predicted"/>
<evidence type="ECO:0000313" key="3">
    <source>
        <dbReference type="Proteomes" id="UP000297299"/>
    </source>
</evidence>
<name>A0A4Y8D5X3_9HELO</name>
<gene>
    <name evidence="2" type="ORF">BOTCAL_0134g00020</name>
</gene>
<organism evidence="2 3">
    <name type="scientific">Botryotinia calthae</name>
    <dbReference type="NCBI Taxonomy" id="38488"/>
    <lineage>
        <taxon>Eukaryota</taxon>
        <taxon>Fungi</taxon>
        <taxon>Dikarya</taxon>
        <taxon>Ascomycota</taxon>
        <taxon>Pezizomycotina</taxon>
        <taxon>Leotiomycetes</taxon>
        <taxon>Helotiales</taxon>
        <taxon>Sclerotiniaceae</taxon>
        <taxon>Botryotinia</taxon>
    </lineage>
</organism>
<dbReference type="GO" id="GO:0016906">
    <property type="term" value="F:sterol 3-beta-glucosyltransferase activity"/>
    <property type="evidence" value="ECO:0007669"/>
    <property type="project" value="UniProtKB-ARBA"/>
</dbReference>
<dbReference type="PANTHER" id="PTHR48050:SF27">
    <property type="entry name" value="GLUCOSYLTRANSFERASE, PUTATIVE (AFU_ORTHOLOGUE AFUA_7G04880)-RELATED"/>
    <property type="match status" value="1"/>
</dbReference>
<dbReference type="Pfam" id="PF06722">
    <property type="entry name" value="EryCIII-like_C"/>
    <property type="match status" value="1"/>
</dbReference>
<dbReference type="InterPro" id="IPR050426">
    <property type="entry name" value="Glycosyltransferase_28"/>
</dbReference>
<dbReference type="EMBL" id="PHWZ01000134">
    <property type="protein sequence ID" value="TEY66031.1"/>
    <property type="molecule type" value="Genomic_DNA"/>
</dbReference>
<feature type="domain" description="Erythromycin biosynthesis protein CIII-like C-terminal" evidence="1">
    <location>
        <begin position="32"/>
        <end position="122"/>
    </location>
</feature>
<dbReference type="Gene3D" id="3.40.50.2000">
    <property type="entry name" value="Glycogen Phosphorylase B"/>
    <property type="match status" value="1"/>
</dbReference>
<comment type="caution">
    <text evidence="2">The sequence shown here is derived from an EMBL/GenBank/DDBJ whole genome shotgun (WGS) entry which is preliminary data.</text>
</comment>
<evidence type="ECO:0000313" key="2">
    <source>
        <dbReference type="EMBL" id="TEY66031.1"/>
    </source>
</evidence>
<sequence>MTQYSLLVEGVSPSSGLSEHANPDILFLGDSPHEWLFKHVSCILHHGGAGTTACGLLNGRPTATVPFFGDQAFWGQMIAAAGAGPLPLHYKSLNHDNLTQAIQYCLTPAVMSAAAEISERMRQESGVQRAVQSFHTNLPVDALRCDILPNQAAQEQEGSKKATKLSDQAAFILVEHKKIDPKLLKLYQPKPVSIENVRWGPVSAGTHVLLSTMTNFTLGFSEVFTGPAKAIQSKENGGGGKEAAKTFGNGFVKIVGVLPKAILVDFPLALTEGLHHMPGLYGEELRDHGKVKDWKSGVLDSWELTTSSQKFGYGFMDGLSGTITKPYKGAKEGGWAGLGKGVAKTAMGLVAESGSGMFGLFASVL</sequence>
<keyword evidence="3" id="KW-1185">Reference proteome</keyword>
<accession>A0A4Y8D5X3</accession>